<dbReference type="GO" id="GO:0003677">
    <property type="term" value="F:DNA binding"/>
    <property type="evidence" value="ECO:0007669"/>
    <property type="project" value="UniProtKB-UniRule"/>
</dbReference>
<name>A0A2S7TYW9_9BACT</name>
<dbReference type="Gene3D" id="1.10.443.10">
    <property type="entry name" value="Intergrase catalytic core"/>
    <property type="match status" value="1"/>
</dbReference>
<evidence type="ECO:0000256" key="4">
    <source>
        <dbReference type="ARBA" id="ARBA00023172"/>
    </source>
</evidence>
<dbReference type="InterPro" id="IPR050090">
    <property type="entry name" value="Tyrosine_recombinase_XerCD"/>
</dbReference>
<dbReference type="InterPro" id="IPR025269">
    <property type="entry name" value="SAM-like_dom"/>
</dbReference>
<evidence type="ECO:0000313" key="8">
    <source>
        <dbReference type="EMBL" id="PQJ27457.1"/>
    </source>
</evidence>
<dbReference type="Proteomes" id="UP000239907">
    <property type="component" value="Unassembled WGS sequence"/>
</dbReference>
<sequence>MVLSILGSAGIKVVNSDREYMGIIEYLDRYIENLESKVSSSSYQAYKSYYKKLKEWLKDEGALKGGLDWLTLRKCEDWYVLLLKSMTPKSANERLNYLSRALDRAVDEELIEVNPAKKVKRVKRGETLDRMAFDLDEANQLISWLIKKKDPLMKEWAYAAMLAMMAGCRLKDAVNMPISALKDGVLTYTSSKSNKELKVPLMISEYADLLAKVKGEFICPGLHQYFEKSGKNRMSSEFTELVILAGIKQSYHKFEKSERVIAQKTFHSLRHTLRTLIVSGGGSDAQADLILGHSPGEGKRYTHSEMDSLKKVLDDALN</sequence>
<evidence type="ECO:0000256" key="5">
    <source>
        <dbReference type="PROSITE-ProRule" id="PRU01248"/>
    </source>
</evidence>
<accession>A0A2S7TYW9</accession>
<evidence type="ECO:0000313" key="9">
    <source>
        <dbReference type="Proteomes" id="UP000239907"/>
    </source>
</evidence>
<evidence type="ECO:0008006" key="10">
    <source>
        <dbReference type="Google" id="ProtNLM"/>
    </source>
</evidence>
<keyword evidence="4" id="KW-0233">DNA recombination</keyword>
<feature type="domain" description="Core-binding (CB)" evidence="7">
    <location>
        <begin position="21"/>
        <end position="106"/>
    </location>
</feature>
<dbReference type="GO" id="GO:0006310">
    <property type="term" value="P:DNA recombination"/>
    <property type="evidence" value="ECO:0007669"/>
    <property type="project" value="UniProtKB-KW"/>
</dbReference>
<organism evidence="8 9">
    <name type="scientific">Rubritalea profundi</name>
    <dbReference type="NCBI Taxonomy" id="1658618"/>
    <lineage>
        <taxon>Bacteria</taxon>
        <taxon>Pseudomonadati</taxon>
        <taxon>Verrucomicrobiota</taxon>
        <taxon>Verrucomicrobiia</taxon>
        <taxon>Verrucomicrobiales</taxon>
        <taxon>Rubritaleaceae</taxon>
        <taxon>Rubritalea</taxon>
    </lineage>
</organism>
<dbReference type="PROSITE" id="PS51898">
    <property type="entry name" value="TYR_RECOMBINASE"/>
    <property type="match status" value="1"/>
</dbReference>
<dbReference type="GO" id="GO:0015074">
    <property type="term" value="P:DNA integration"/>
    <property type="evidence" value="ECO:0007669"/>
    <property type="project" value="UniProtKB-KW"/>
</dbReference>
<dbReference type="InterPro" id="IPR011010">
    <property type="entry name" value="DNA_brk_join_enz"/>
</dbReference>
<dbReference type="EMBL" id="MQWA01000001">
    <property type="protein sequence ID" value="PQJ27457.1"/>
    <property type="molecule type" value="Genomic_DNA"/>
</dbReference>
<proteinExistence type="inferred from homology"/>
<dbReference type="PANTHER" id="PTHR30349:SF41">
    <property type="entry name" value="INTEGRASE_RECOMBINASE PROTEIN MJ0367-RELATED"/>
    <property type="match status" value="1"/>
</dbReference>
<gene>
    <name evidence="8" type="ORF">BSZ32_02390</name>
</gene>
<evidence type="ECO:0000256" key="1">
    <source>
        <dbReference type="ARBA" id="ARBA00008857"/>
    </source>
</evidence>
<dbReference type="InterPro" id="IPR044068">
    <property type="entry name" value="CB"/>
</dbReference>
<dbReference type="OrthoDB" id="179876at2"/>
<feature type="domain" description="Tyr recombinase" evidence="6">
    <location>
        <begin position="128"/>
        <end position="314"/>
    </location>
</feature>
<evidence type="ECO:0000256" key="2">
    <source>
        <dbReference type="ARBA" id="ARBA00022908"/>
    </source>
</evidence>
<dbReference type="InterPro" id="IPR010998">
    <property type="entry name" value="Integrase_recombinase_N"/>
</dbReference>
<protein>
    <recommendedName>
        <fullName evidence="10">Tyr recombinase domain-containing protein</fullName>
    </recommendedName>
</protein>
<evidence type="ECO:0000256" key="3">
    <source>
        <dbReference type="ARBA" id="ARBA00023125"/>
    </source>
</evidence>
<keyword evidence="3 5" id="KW-0238">DNA-binding</keyword>
<dbReference type="InterPro" id="IPR013762">
    <property type="entry name" value="Integrase-like_cat_sf"/>
</dbReference>
<dbReference type="Gene3D" id="1.10.150.130">
    <property type="match status" value="1"/>
</dbReference>
<evidence type="ECO:0000259" key="6">
    <source>
        <dbReference type="PROSITE" id="PS51898"/>
    </source>
</evidence>
<comment type="caution">
    <text evidence="8">The sequence shown here is derived from an EMBL/GenBank/DDBJ whole genome shotgun (WGS) entry which is preliminary data.</text>
</comment>
<dbReference type="PANTHER" id="PTHR30349">
    <property type="entry name" value="PHAGE INTEGRASE-RELATED"/>
    <property type="match status" value="1"/>
</dbReference>
<comment type="similarity">
    <text evidence="1">Belongs to the 'phage' integrase family.</text>
</comment>
<dbReference type="RefSeq" id="WP_105041943.1">
    <property type="nucleotide sequence ID" value="NZ_MQWA01000001.1"/>
</dbReference>
<dbReference type="Pfam" id="PF00589">
    <property type="entry name" value="Phage_integrase"/>
    <property type="match status" value="1"/>
</dbReference>
<dbReference type="Pfam" id="PF13102">
    <property type="entry name" value="Phage_int_SAM_5"/>
    <property type="match status" value="1"/>
</dbReference>
<reference evidence="8 9" key="1">
    <citation type="submission" date="2016-12" db="EMBL/GenBank/DDBJ databases">
        <title>Study of bacterial adaptation to deep sea.</title>
        <authorList>
            <person name="Song J."/>
            <person name="Yoshizawa S."/>
            <person name="Kogure K."/>
        </authorList>
    </citation>
    <scope>NUCLEOTIDE SEQUENCE [LARGE SCALE GENOMIC DNA]</scope>
    <source>
        <strain evidence="8 9">SAORIC-165</strain>
    </source>
</reference>
<dbReference type="AlphaFoldDB" id="A0A2S7TYW9"/>
<dbReference type="SUPFAM" id="SSF56349">
    <property type="entry name" value="DNA breaking-rejoining enzymes"/>
    <property type="match status" value="1"/>
</dbReference>
<evidence type="ECO:0000259" key="7">
    <source>
        <dbReference type="PROSITE" id="PS51900"/>
    </source>
</evidence>
<keyword evidence="9" id="KW-1185">Reference proteome</keyword>
<keyword evidence="2" id="KW-0229">DNA integration</keyword>
<dbReference type="PROSITE" id="PS51900">
    <property type="entry name" value="CB"/>
    <property type="match status" value="1"/>
</dbReference>
<dbReference type="InterPro" id="IPR002104">
    <property type="entry name" value="Integrase_catalytic"/>
</dbReference>